<reference evidence="4" key="1">
    <citation type="journal article" date="2019" name="Int. J. Syst. Evol. Microbiol.">
        <title>The Global Catalogue of Microorganisms (GCM) 10K type strain sequencing project: providing services to taxonomists for standard genome sequencing and annotation.</title>
        <authorList>
            <consortium name="The Broad Institute Genomics Platform"/>
            <consortium name="The Broad Institute Genome Sequencing Center for Infectious Disease"/>
            <person name="Wu L."/>
            <person name="Ma J."/>
        </authorList>
    </citation>
    <scope>NUCLEOTIDE SEQUENCE [LARGE SCALE GENOMIC DNA]</scope>
    <source>
        <strain evidence="4">JCM 11496</strain>
    </source>
</reference>
<feature type="compositionally biased region" description="Polar residues" evidence="1">
    <location>
        <begin position="30"/>
        <end position="43"/>
    </location>
</feature>
<feature type="chain" id="PRO_5047502271" evidence="2">
    <location>
        <begin position="23"/>
        <end position="243"/>
    </location>
</feature>
<comment type="caution">
    <text evidence="3">The sequence shown here is derived from an EMBL/GenBank/DDBJ whole genome shotgun (WGS) entry which is preliminary data.</text>
</comment>
<protein>
    <submittedName>
        <fullName evidence="3">Uncharacterized protein</fullName>
    </submittedName>
</protein>
<keyword evidence="4" id="KW-1185">Reference proteome</keyword>
<keyword evidence="2" id="KW-0732">Signal</keyword>
<dbReference type="EMBL" id="JBHUGA010000040">
    <property type="protein sequence ID" value="MFD1847125.1"/>
    <property type="molecule type" value="Genomic_DNA"/>
</dbReference>
<dbReference type="Proteomes" id="UP001597307">
    <property type="component" value="Unassembled WGS sequence"/>
</dbReference>
<evidence type="ECO:0000256" key="1">
    <source>
        <dbReference type="SAM" id="MobiDB-lite"/>
    </source>
</evidence>
<name>A0ABW4Q8U1_9MICC</name>
<evidence type="ECO:0000313" key="3">
    <source>
        <dbReference type="EMBL" id="MFD1847125.1"/>
    </source>
</evidence>
<organism evidence="3 4">
    <name type="scientific">Arthrobacter flavus</name>
    <dbReference type="NCBI Taxonomy" id="95172"/>
    <lineage>
        <taxon>Bacteria</taxon>
        <taxon>Bacillati</taxon>
        <taxon>Actinomycetota</taxon>
        <taxon>Actinomycetes</taxon>
        <taxon>Micrococcales</taxon>
        <taxon>Micrococcaceae</taxon>
        <taxon>Arthrobacter</taxon>
    </lineage>
</organism>
<feature type="compositionally biased region" description="Low complexity" evidence="1">
    <location>
        <begin position="44"/>
        <end position="60"/>
    </location>
</feature>
<accession>A0ABW4Q8U1</accession>
<dbReference type="RefSeq" id="WP_343878939.1">
    <property type="nucleotide sequence ID" value="NZ_BAAAIJ010000032.1"/>
</dbReference>
<proteinExistence type="predicted"/>
<dbReference type="PROSITE" id="PS51257">
    <property type="entry name" value="PROKAR_LIPOPROTEIN"/>
    <property type="match status" value="1"/>
</dbReference>
<feature type="signal peptide" evidence="2">
    <location>
        <begin position="1"/>
        <end position="22"/>
    </location>
</feature>
<feature type="region of interest" description="Disordered" evidence="1">
    <location>
        <begin position="25"/>
        <end position="117"/>
    </location>
</feature>
<evidence type="ECO:0000313" key="4">
    <source>
        <dbReference type="Proteomes" id="UP001597307"/>
    </source>
</evidence>
<evidence type="ECO:0000256" key="2">
    <source>
        <dbReference type="SAM" id="SignalP"/>
    </source>
</evidence>
<sequence length="243" mass="24979">MNRSAHLLTIALALTLTGCTGATSMDPDSLPTQTGSSIPTATGTPAASPSEESTSAPEATDSVEGTDSVVGTEDNSSATPQPEPSDPGTVPERDLNDHGNLPGTVGEASVFDDGSGTTFADMKAEEIQVDFQCTGDSPQESINGQFVALHFSVAAHPELVDSGWPYFAMSAREFKAWDADGQPVDDPVGNSAGCVAPDDLLPSPIEPETDAEGLIVLDVPAGSGSAGFVIGGFEGSYGWEWSW</sequence>
<gene>
    <name evidence="3" type="ORF">ACFSFX_11005</name>
</gene>